<dbReference type="Pfam" id="PF03466">
    <property type="entry name" value="LysR_substrate"/>
    <property type="match status" value="1"/>
</dbReference>
<reference evidence="6" key="1">
    <citation type="submission" date="2020-10" db="EMBL/GenBank/DDBJ databases">
        <title>Connecting structure to function with the recovery of over 1000 high-quality activated sludge metagenome-assembled genomes encoding full-length rRNA genes using long-read sequencing.</title>
        <authorList>
            <person name="Singleton C.M."/>
            <person name="Petriglieri F."/>
            <person name="Kristensen J.M."/>
            <person name="Kirkegaard R.H."/>
            <person name="Michaelsen T.Y."/>
            <person name="Andersen M.H."/>
            <person name="Karst S.M."/>
            <person name="Dueholm M.S."/>
            <person name="Nielsen P.H."/>
            <person name="Albertsen M."/>
        </authorList>
    </citation>
    <scope>NUCLEOTIDE SEQUENCE</scope>
    <source>
        <strain evidence="6">Hirt_18-Q3-R61-65_BATAC.395</strain>
    </source>
</reference>
<dbReference type="InterPro" id="IPR000847">
    <property type="entry name" value="LysR_HTH_N"/>
</dbReference>
<evidence type="ECO:0000313" key="6">
    <source>
        <dbReference type="EMBL" id="MBK8522725.1"/>
    </source>
</evidence>
<dbReference type="InterPro" id="IPR036390">
    <property type="entry name" value="WH_DNA-bd_sf"/>
</dbReference>
<evidence type="ECO:0000256" key="3">
    <source>
        <dbReference type="ARBA" id="ARBA00023125"/>
    </source>
</evidence>
<keyword evidence="2" id="KW-0805">Transcription regulation</keyword>
<name>A0A9D7JXT2_9PROT</name>
<evidence type="ECO:0000259" key="5">
    <source>
        <dbReference type="PROSITE" id="PS50931"/>
    </source>
</evidence>
<dbReference type="NCBIfam" id="NF008095">
    <property type="entry name" value="PRK10837.1"/>
    <property type="match status" value="1"/>
</dbReference>
<gene>
    <name evidence="6" type="ORF">IPL58_00460</name>
</gene>
<dbReference type="InterPro" id="IPR005119">
    <property type="entry name" value="LysR_subst-bd"/>
</dbReference>
<dbReference type="InterPro" id="IPR036388">
    <property type="entry name" value="WH-like_DNA-bd_sf"/>
</dbReference>
<dbReference type="SUPFAM" id="SSF53850">
    <property type="entry name" value="Periplasmic binding protein-like II"/>
    <property type="match status" value="1"/>
</dbReference>
<accession>A0A9D7JXT2</accession>
<dbReference type="SUPFAM" id="SSF46785">
    <property type="entry name" value="Winged helix' DNA-binding domain"/>
    <property type="match status" value="1"/>
</dbReference>
<dbReference type="GO" id="GO:0000976">
    <property type="term" value="F:transcription cis-regulatory region binding"/>
    <property type="evidence" value="ECO:0007669"/>
    <property type="project" value="TreeGrafter"/>
</dbReference>
<dbReference type="Gene3D" id="1.10.10.10">
    <property type="entry name" value="Winged helix-like DNA-binding domain superfamily/Winged helix DNA-binding domain"/>
    <property type="match status" value="1"/>
</dbReference>
<comment type="caution">
    <text evidence="6">The sequence shown here is derived from an EMBL/GenBank/DDBJ whole genome shotgun (WGS) entry which is preliminary data.</text>
</comment>
<keyword evidence="3" id="KW-0238">DNA-binding</keyword>
<dbReference type="PRINTS" id="PR00039">
    <property type="entry name" value="HTHLYSR"/>
</dbReference>
<comment type="similarity">
    <text evidence="1">Belongs to the LysR transcriptional regulatory family.</text>
</comment>
<dbReference type="CDD" id="cd08420">
    <property type="entry name" value="PBP2_CysL_like"/>
    <property type="match status" value="1"/>
</dbReference>
<evidence type="ECO:0000313" key="7">
    <source>
        <dbReference type="Proteomes" id="UP000886689"/>
    </source>
</evidence>
<dbReference type="PROSITE" id="PS50931">
    <property type="entry name" value="HTH_LYSR"/>
    <property type="match status" value="1"/>
</dbReference>
<dbReference type="Proteomes" id="UP000886689">
    <property type="component" value="Unassembled WGS sequence"/>
</dbReference>
<proteinExistence type="inferred from homology"/>
<dbReference type="PANTHER" id="PTHR30126:SF94">
    <property type="entry name" value="LYSR FAMILY TRANSCRIPTIONAL REGULATOR"/>
    <property type="match status" value="1"/>
</dbReference>
<evidence type="ECO:0000256" key="1">
    <source>
        <dbReference type="ARBA" id="ARBA00009437"/>
    </source>
</evidence>
<organism evidence="6 7">
    <name type="scientific">Candidatus Proximibacter danicus</name>
    <dbReference type="NCBI Taxonomy" id="2954365"/>
    <lineage>
        <taxon>Bacteria</taxon>
        <taxon>Pseudomonadati</taxon>
        <taxon>Pseudomonadota</taxon>
        <taxon>Betaproteobacteria</taxon>
        <taxon>Candidatus Proximibacter</taxon>
    </lineage>
</organism>
<evidence type="ECO:0000256" key="2">
    <source>
        <dbReference type="ARBA" id="ARBA00023015"/>
    </source>
</evidence>
<dbReference type="PANTHER" id="PTHR30126">
    <property type="entry name" value="HTH-TYPE TRANSCRIPTIONAL REGULATOR"/>
    <property type="match status" value="1"/>
</dbReference>
<dbReference type="AlphaFoldDB" id="A0A9D7JXT2"/>
<evidence type="ECO:0000256" key="4">
    <source>
        <dbReference type="ARBA" id="ARBA00023163"/>
    </source>
</evidence>
<protein>
    <submittedName>
        <fullName evidence="6">LysR family transcriptional regulator</fullName>
    </submittedName>
</protein>
<sequence>MHFTLRQLQIFAAIARHGSVSAAASAISLTQSAASTALAELERQTGKRLFDRIGKSLRLNEQGRSLLPKAVELLDRAAEIDDLLLGHEAIGNLNVGATLTIGNYLATLIVAEFLQRHPQARVRLEVRNTSTLLAALATHEVDLGLVEGDCRHPDLEVVPWIDDELVVFAAPGHALAGKKASLQKLLAEPWILREPGSGTRDTFDHAFRHHLPQLSVRLELEHTEAIKRAVESGLGLGCISRLALRDAFRRGSLVAVKTPTLDLRRTFNFVWHREKFHGAGLRAFLALCREFSAEAKTSDEIAMPRVA</sequence>
<dbReference type="Gene3D" id="3.40.190.290">
    <property type="match status" value="1"/>
</dbReference>
<dbReference type="EMBL" id="JADJUC010000001">
    <property type="protein sequence ID" value="MBK8522725.1"/>
    <property type="molecule type" value="Genomic_DNA"/>
</dbReference>
<dbReference type="Pfam" id="PF00126">
    <property type="entry name" value="HTH_1"/>
    <property type="match status" value="1"/>
</dbReference>
<feature type="domain" description="HTH lysR-type" evidence="5">
    <location>
        <begin position="3"/>
        <end position="60"/>
    </location>
</feature>
<keyword evidence="4" id="KW-0804">Transcription</keyword>
<dbReference type="GO" id="GO:0003700">
    <property type="term" value="F:DNA-binding transcription factor activity"/>
    <property type="evidence" value="ECO:0007669"/>
    <property type="project" value="InterPro"/>
</dbReference>